<evidence type="ECO:0000313" key="11">
    <source>
        <dbReference type="Proteomes" id="UP001595693"/>
    </source>
</evidence>
<evidence type="ECO:0000256" key="4">
    <source>
        <dbReference type="ARBA" id="ARBA00022839"/>
    </source>
</evidence>
<evidence type="ECO:0000256" key="5">
    <source>
        <dbReference type="NCBIfam" id="TIGR00237"/>
    </source>
</evidence>
<dbReference type="CDD" id="cd04489">
    <property type="entry name" value="ExoVII_LU_OBF"/>
    <property type="match status" value="1"/>
</dbReference>
<sequence>MSRQYLNVPFAQKDAAKSLGARFDGAVNRWYVDEGRDLAVFTQWLPTPVEAPSSPSPSSTDLALPLSEGTLALPHAKGIPLSRLLNGVASAVAQAFSKGVWTLVEVVEARVRGHVYLELSERDGSGQPVAKARAMIWSATAARILPEFEKATGAVIGAGIKLLVLARPVFYAQYGFSLEIEAIDPEYTLGDLEARKREIRERLQREGVFEHNRRLEPPWDYRCVLVVAPEDAAGLGDFRKESERLERFGVCRFVYAHSRFQGEGAAREIVSAMVRALKTFPKGAPPDAIALIRGGGAVNDLAWLNDYDLARFICDQDIPVLTGIGHERDSTLPDEVAHQRFDTPSKVIAGIEHQILQRTREARIAAEAVFTAAGRLTQRVRAEADRSEAQVRADAEAHLARARHDSTQEMGQVEVMSMRQVHEAAARSLARWNETQGEARRHLAAARQQVPALLHDVRTRAQASVAEARGGSELALYAVVDRGHAATRAASQAAEDRLQHVAERAQGNLQAARSQAEALMREVTGQGPEKTLNRGFAIVRTPEGKPVTGKAQARALSALEIQFRDGMVSARPDDSNRKE</sequence>
<evidence type="ECO:0000313" key="10">
    <source>
        <dbReference type="EMBL" id="MFC3934208.1"/>
    </source>
</evidence>
<dbReference type="RefSeq" id="WP_377806910.1">
    <property type="nucleotide sequence ID" value="NZ_JBHSAJ010000013.1"/>
</dbReference>
<protein>
    <recommendedName>
        <fullName evidence="5">Exodeoxyribonuclease VII large subunit</fullName>
        <ecNumber evidence="5">3.1.11.6</ecNumber>
    </recommendedName>
</protein>
<dbReference type="Pfam" id="PF13742">
    <property type="entry name" value="tRNA_anti_2"/>
    <property type="match status" value="1"/>
</dbReference>
<dbReference type="PANTHER" id="PTHR30008">
    <property type="entry name" value="EXODEOXYRIBONUCLEASE 7 LARGE SUBUNIT"/>
    <property type="match status" value="1"/>
</dbReference>
<evidence type="ECO:0000256" key="3">
    <source>
        <dbReference type="ARBA" id="ARBA00022801"/>
    </source>
</evidence>
<evidence type="ECO:0000259" key="8">
    <source>
        <dbReference type="Pfam" id="PF13742"/>
    </source>
</evidence>
<evidence type="ECO:0000256" key="2">
    <source>
        <dbReference type="ARBA" id="ARBA00022722"/>
    </source>
</evidence>
<evidence type="ECO:0000259" key="7">
    <source>
        <dbReference type="Pfam" id="PF02601"/>
    </source>
</evidence>
<dbReference type="InterPro" id="IPR043764">
    <property type="entry name" value="DUF5710"/>
</dbReference>
<dbReference type="InterPro" id="IPR025824">
    <property type="entry name" value="OB-fold_nuc-bd_dom"/>
</dbReference>
<dbReference type="InterPro" id="IPR003753">
    <property type="entry name" value="Exonuc_VII_L"/>
</dbReference>
<keyword evidence="1" id="KW-0963">Cytoplasm</keyword>
<comment type="caution">
    <text evidence="10">The sequence shown here is derived from an EMBL/GenBank/DDBJ whole genome shotgun (WGS) entry which is preliminary data.</text>
</comment>
<keyword evidence="3 10" id="KW-0378">Hydrolase</keyword>
<dbReference type="InterPro" id="IPR020579">
    <property type="entry name" value="Exonuc_VII_lsu_C"/>
</dbReference>
<feature type="coiled-coil region" evidence="6">
    <location>
        <begin position="495"/>
        <end position="522"/>
    </location>
</feature>
<dbReference type="EC" id="3.1.11.6" evidence="5"/>
<dbReference type="Pfam" id="PF02601">
    <property type="entry name" value="Exonuc_VII_L"/>
    <property type="match status" value="1"/>
</dbReference>
<reference evidence="11" key="1">
    <citation type="journal article" date="2019" name="Int. J. Syst. Evol. Microbiol.">
        <title>The Global Catalogue of Microorganisms (GCM) 10K type strain sequencing project: providing services to taxonomists for standard genome sequencing and annotation.</title>
        <authorList>
            <consortium name="The Broad Institute Genomics Platform"/>
            <consortium name="The Broad Institute Genome Sequencing Center for Infectious Disease"/>
            <person name="Wu L."/>
            <person name="Ma J."/>
        </authorList>
    </citation>
    <scope>NUCLEOTIDE SEQUENCE [LARGE SCALE GENOMIC DNA]</scope>
    <source>
        <strain evidence="11">CCUG 2113</strain>
    </source>
</reference>
<gene>
    <name evidence="10" type="primary">xseA</name>
    <name evidence="10" type="ORF">ACFOW3_06180</name>
</gene>
<feature type="domain" description="OB-fold nucleic acid binding" evidence="8">
    <location>
        <begin position="81"/>
        <end position="183"/>
    </location>
</feature>
<keyword evidence="2" id="KW-0540">Nuclease</keyword>
<evidence type="ECO:0000256" key="1">
    <source>
        <dbReference type="ARBA" id="ARBA00022490"/>
    </source>
</evidence>
<keyword evidence="4" id="KW-0269">Exonuclease</keyword>
<dbReference type="NCBIfam" id="TIGR00237">
    <property type="entry name" value="xseA"/>
    <property type="match status" value="1"/>
</dbReference>
<dbReference type="PANTHER" id="PTHR30008:SF0">
    <property type="entry name" value="EXODEOXYRIBONUCLEASE 7 LARGE SUBUNIT"/>
    <property type="match status" value="1"/>
</dbReference>
<name>A0ABV8D7N0_9BURK</name>
<keyword evidence="6" id="KW-0175">Coiled coil</keyword>
<dbReference type="Proteomes" id="UP001595693">
    <property type="component" value="Unassembled WGS sequence"/>
</dbReference>
<keyword evidence="11" id="KW-1185">Reference proteome</keyword>
<dbReference type="EMBL" id="JBHSAJ010000013">
    <property type="protein sequence ID" value="MFC3934208.1"/>
    <property type="molecule type" value="Genomic_DNA"/>
</dbReference>
<dbReference type="Pfam" id="PF18974">
    <property type="entry name" value="DUF5710"/>
    <property type="match status" value="1"/>
</dbReference>
<evidence type="ECO:0000256" key="6">
    <source>
        <dbReference type="SAM" id="Coils"/>
    </source>
</evidence>
<accession>A0ABV8D7N0</accession>
<feature type="domain" description="DUF5710" evidence="9">
    <location>
        <begin position="3"/>
        <end position="46"/>
    </location>
</feature>
<organism evidence="10 11">
    <name type="scientific">Acidovorax facilis</name>
    <dbReference type="NCBI Taxonomy" id="12917"/>
    <lineage>
        <taxon>Bacteria</taxon>
        <taxon>Pseudomonadati</taxon>
        <taxon>Pseudomonadota</taxon>
        <taxon>Betaproteobacteria</taxon>
        <taxon>Burkholderiales</taxon>
        <taxon>Comamonadaceae</taxon>
        <taxon>Acidovorax</taxon>
    </lineage>
</organism>
<evidence type="ECO:0000259" key="9">
    <source>
        <dbReference type="Pfam" id="PF18974"/>
    </source>
</evidence>
<feature type="domain" description="Exonuclease VII large subunit C-terminal" evidence="7">
    <location>
        <begin position="208"/>
        <end position="570"/>
    </location>
</feature>
<dbReference type="GO" id="GO:0008855">
    <property type="term" value="F:exodeoxyribonuclease VII activity"/>
    <property type="evidence" value="ECO:0007669"/>
    <property type="project" value="UniProtKB-EC"/>
</dbReference>
<proteinExistence type="predicted"/>